<dbReference type="OrthoDB" id="6611808at2759"/>
<evidence type="ECO:0000256" key="1">
    <source>
        <dbReference type="SAM" id="MobiDB-lite"/>
    </source>
</evidence>
<accession>A0A1W4WRQ6</accession>
<organism evidence="2 3">
    <name type="scientific">Agrilus planipennis</name>
    <name type="common">Emerald ash borer</name>
    <name type="synonym">Agrilus marcopoli</name>
    <dbReference type="NCBI Taxonomy" id="224129"/>
    <lineage>
        <taxon>Eukaryota</taxon>
        <taxon>Metazoa</taxon>
        <taxon>Ecdysozoa</taxon>
        <taxon>Arthropoda</taxon>
        <taxon>Hexapoda</taxon>
        <taxon>Insecta</taxon>
        <taxon>Pterygota</taxon>
        <taxon>Neoptera</taxon>
        <taxon>Endopterygota</taxon>
        <taxon>Coleoptera</taxon>
        <taxon>Polyphaga</taxon>
        <taxon>Elateriformia</taxon>
        <taxon>Buprestoidea</taxon>
        <taxon>Buprestidae</taxon>
        <taxon>Agrilinae</taxon>
        <taxon>Agrilus</taxon>
    </lineage>
</organism>
<sequence length="180" mass="20134">MRPEKMDDRSCPLPSSLLTPEERIASRYDNFYNGYNIISRPKTPTTSSSQDPNRDKGQTVDGQKPTCENYKPQRNKGEKSEKPPFSIDIPVALPPGIKPCDMKLVPPNPCCEHGNWTVKIFPCPIQMGTSKVNKEDANDGVCKVGCKLWKSKEAPCLYDDPCRAHCYNHPPGIKPSGRFP</sequence>
<reference evidence="3" key="1">
    <citation type="submission" date="2025-08" db="UniProtKB">
        <authorList>
            <consortium name="RefSeq"/>
        </authorList>
    </citation>
    <scope>IDENTIFICATION</scope>
    <source>
        <tissue evidence="3">Entire body</tissue>
    </source>
</reference>
<dbReference type="Proteomes" id="UP000192223">
    <property type="component" value="Unplaced"/>
</dbReference>
<gene>
    <name evidence="3" type="primary">LOC108737904</name>
</gene>
<dbReference type="GeneID" id="108737904"/>
<evidence type="ECO:0000313" key="2">
    <source>
        <dbReference type="Proteomes" id="UP000192223"/>
    </source>
</evidence>
<protein>
    <submittedName>
        <fullName evidence="3">Uncharacterized protein LOC108737904 isoform X1</fullName>
    </submittedName>
</protein>
<name>A0A1W4WRQ6_AGRPL</name>
<feature type="compositionally biased region" description="Polar residues" evidence="1">
    <location>
        <begin position="42"/>
        <end position="51"/>
    </location>
</feature>
<proteinExistence type="predicted"/>
<dbReference type="KEGG" id="apln:108737904"/>
<feature type="region of interest" description="Disordered" evidence="1">
    <location>
        <begin position="34"/>
        <end position="88"/>
    </location>
</feature>
<dbReference type="InParanoid" id="A0A1W4WRQ6"/>
<dbReference type="RefSeq" id="XP_018326591.1">
    <property type="nucleotide sequence ID" value="XM_018471089.1"/>
</dbReference>
<keyword evidence="2" id="KW-1185">Reference proteome</keyword>
<dbReference type="AlphaFoldDB" id="A0A1W4WRQ6"/>
<evidence type="ECO:0000313" key="3">
    <source>
        <dbReference type="RefSeq" id="XP_018326591.1"/>
    </source>
</evidence>